<protein>
    <submittedName>
        <fullName evidence="1">Uncharacterized protein</fullName>
    </submittedName>
</protein>
<reference evidence="2" key="1">
    <citation type="submission" date="2019-02" db="EMBL/GenBank/DDBJ databases">
        <title>Glaciihabitans arcticus sp. nov., a psychrotolerant bacterium isolated from polar soil.</title>
        <authorList>
            <person name="Dahal R.H."/>
        </authorList>
    </citation>
    <scope>NUCLEOTIDE SEQUENCE [LARGE SCALE GENOMIC DNA]</scope>
    <source>
        <strain evidence="2">RP-3-7</strain>
    </source>
</reference>
<gene>
    <name evidence="1" type="ORF">EYE40_11945</name>
</gene>
<dbReference type="RefSeq" id="WP_130982156.1">
    <property type="nucleotide sequence ID" value="NZ_SISG01000001.1"/>
</dbReference>
<sequence>MAARKPIPAPLDGMPFSIRDARLRLDGLVALGDHLVGDPRQVDPGDLRPYATLAQLAASLHDFSGRGARAAASALKLIRVGAESPPELQGGRSSIGRAGGWGSLTCYTAR</sequence>
<accession>A0A4Q9GXS0</accession>
<dbReference type="Proteomes" id="UP000294194">
    <property type="component" value="Unassembled WGS sequence"/>
</dbReference>
<organism evidence="1 2">
    <name type="scientific">Glaciihabitans arcticus</name>
    <dbReference type="NCBI Taxonomy" id="2668039"/>
    <lineage>
        <taxon>Bacteria</taxon>
        <taxon>Bacillati</taxon>
        <taxon>Actinomycetota</taxon>
        <taxon>Actinomycetes</taxon>
        <taxon>Micrococcales</taxon>
        <taxon>Microbacteriaceae</taxon>
        <taxon>Glaciihabitans</taxon>
    </lineage>
</organism>
<evidence type="ECO:0000313" key="1">
    <source>
        <dbReference type="EMBL" id="TBN58047.1"/>
    </source>
</evidence>
<keyword evidence="2" id="KW-1185">Reference proteome</keyword>
<name>A0A4Q9GXS0_9MICO</name>
<evidence type="ECO:0000313" key="2">
    <source>
        <dbReference type="Proteomes" id="UP000294194"/>
    </source>
</evidence>
<dbReference type="AlphaFoldDB" id="A0A4Q9GXS0"/>
<comment type="caution">
    <text evidence="1">The sequence shown here is derived from an EMBL/GenBank/DDBJ whole genome shotgun (WGS) entry which is preliminary data.</text>
</comment>
<dbReference type="EMBL" id="SISG01000001">
    <property type="protein sequence ID" value="TBN58047.1"/>
    <property type="molecule type" value="Genomic_DNA"/>
</dbReference>
<proteinExistence type="predicted"/>